<evidence type="ECO:0000313" key="1">
    <source>
        <dbReference type="EMBL" id="MBL0392024.1"/>
    </source>
</evidence>
<dbReference type="Proteomes" id="UP000599109">
    <property type="component" value="Unassembled WGS sequence"/>
</dbReference>
<organism evidence="1 2">
    <name type="scientific">Ramlibacter monticola</name>
    <dbReference type="NCBI Taxonomy" id="1926872"/>
    <lineage>
        <taxon>Bacteria</taxon>
        <taxon>Pseudomonadati</taxon>
        <taxon>Pseudomonadota</taxon>
        <taxon>Betaproteobacteria</taxon>
        <taxon>Burkholderiales</taxon>
        <taxon>Comamonadaceae</taxon>
        <taxon>Ramlibacter</taxon>
    </lineage>
</organism>
<accession>A0A936Z0V6</accession>
<proteinExistence type="predicted"/>
<dbReference type="AlphaFoldDB" id="A0A936Z0V6"/>
<protein>
    <submittedName>
        <fullName evidence="1">Uncharacterized protein</fullName>
    </submittedName>
</protein>
<sequence length="385" mass="42000">MSVPGRAPVRQQFACGLLVAAGVTGAAGAAAQSRTIYSLSVPTEIEHDSNPNLAVGPSAGTTWFRTIPSLTAGYVLGNEVFSLEAALTAEKSSNQEVARDRLDPRVRAAWKHVDSRNTTELAALLDRRALRALDVREQVPLGVDGSRTLFALSGSWLHDLDARTVVGADVRQVWERFSDTTTPDFRHTTGAVRLTREQDDRQSWYAALTGQAYDPESDPDPLDNAAAPKRSHAFGVLVGVTRSLSDTWRVDANAGPVHFTSPSSRDDWQGALKLEYRGERWVSGLELARAPGVNSTFGGLVVTEEARLRLRYELDALSRLELDAGHAREKETRTNRSAASVAWVRQWSASWQVAVRAATHRHEGPEGTARSNRIAVSLVYTAPDL</sequence>
<keyword evidence="2" id="KW-1185">Reference proteome</keyword>
<evidence type="ECO:0000313" key="2">
    <source>
        <dbReference type="Proteomes" id="UP000599109"/>
    </source>
</evidence>
<reference evidence="1 2" key="1">
    <citation type="journal article" date="2017" name="Int. J. Syst. Evol. Microbiol.">
        <title>Ramlibacter monticola sp. nov., isolated from forest soil.</title>
        <authorList>
            <person name="Chaudhary D.K."/>
            <person name="Kim J."/>
        </authorList>
    </citation>
    <scope>NUCLEOTIDE SEQUENCE [LARGE SCALE GENOMIC DNA]</scope>
    <source>
        <strain evidence="1 2">KACC 19175</strain>
    </source>
</reference>
<dbReference type="RefSeq" id="WP_201674611.1">
    <property type="nucleotide sequence ID" value="NZ_JAEQNE010000002.1"/>
</dbReference>
<comment type="caution">
    <text evidence="1">The sequence shown here is derived from an EMBL/GenBank/DDBJ whole genome shotgun (WGS) entry which is preliminary data.</text>
</comment>
<name>A0A936Z0V6_9BURK</name>
<dbReference type="EMBL" id="JAEQNE010000002">
    <property type="protein sequence ID" value="MBL0392024.1"/>
    <property type="molecule type" value="Genomic_DNA"/>
</dbReference>
<gene>
    <name evidence="1" type="ORF">JJ685_12860</name>
</gene>